<evidence type="ECO:0000313" key="2">
    <source>
        <dbReference type="EMBL" id="MFC0314497.1"/>
    </source>
</evidence>
<evidence type="ECO:0000256" key="1">
    <source>
        <dbReference type="SAM" id="MobiDB-lite"/>
    </source>
</evidence>
<feature type="region of interest" description="Disordered" evidence="1">
    <location>
        <begin position="43"/>
        <end position="109"/>
    </location>
</feature>
<keyword evidence="3" id="KW-1185">Reference proteome</keyword>
<dbReference type="Gene3D" id="1.10.30.50">
    <property type="match status" value="1"/>
</dbReference>
<dbReference type="Proteomes" id="UP001589783">
    <property type="component" value="Unassembled WGS sequence"/>
</dbReference>
<accession>A0ABV6H7C2</accession>
<feature type="compositionally biased region" description="Basic and acidic residues" evidence="1">
    <location>
        <begin position="76"/>
        <end position="96"/>
    </location>
</feature>
<protein>
    <recommendedName>
        <fullName evidence="4">HNH endonuclease</fullName>
    </recommendedName>
</protein>
<dbReference type="EMBL" id="JBHLWV010000016">
    <property type="protein sequence ID" value="MFC0314497.1"/>
    <property type="molecule type" value="Genomic_DNA"/>
</dbReference>
<reference evidence="2 3" key="1">
    <citation type="submission" date="2024-09" db="EMBL/GenBank/DDBJ databases">
        <authorList>
            <person name="Sun Q."/>
            <person name="Mori K."/>
        </authorList>
    </citation>
    <scope>NUCLEOTIDE SEQUENCE [LARGE SCALE GENOMIC DNA]</scope>
    <source>
        <strain evidence="2 3">CCM 7957</strain>
    </source>
</reference>
<organism evidence="2 3">
    <name type="scientific">Gordonia phosphorivorans</name>
    <dbReference type="NCBI Taxonomy" id="1056982"/>
    <lineage>
        <taxon>Bacteria</taxon>
        <taxon>Bacillati</taxon>
        <taxon>Actinomycetota</taxon>
        <taxon>Actinomycetes</taxon>
        <taxon>Mycobacteriales</taxon>
        <taxon>Gordoniaceae</taxon>
        <taxon>Gordonia</taxon>
    </lineage>
</organism>
<comment type="caution">
    <text evidence="2">The sequence shown here is derived from an EMBL/GenBank/DDBJ whole genome shotgun (WGS) entry which is preliminary data.</text>
</comment>
<evidence type="ECO:0000313" key="3">
    <source>
        <dbReference type="Proteomes" id="UP001589783"/>
    </source>
</evidence>
<evidence type="ECO:0008006" key="4">
    <source>
        <dbReference type="Google" id="ProtNLM"/>
    </source>
</evidence>
<proteinExistence type="predicted"/>
<gene>
    <name evidence="2" type="ORF">ACFFJD_06490</name>
</gene>
<name>A0ABV6H7C2_9ACTN</name>
<dbReference type="RefSeq" id="WP_382362336.1">
    <property type="nucleotide sequence ID" value="NZ_JBHLWV010000016.1"/>
</dbReference>
<sequence length="109" mass="12168">MTSTTARQLGWKHQQETERLKANHVDGAPCWWCGRPMFLAPEKNPDGKPLSGDHSLPRARGGTTTDRLLHAICNSERGDGSRDDQRPALGGRDRQETGPLGVRRLPWPF</sequence>